<feature type="transmembrane region" description="Helical" evidence="1">
    <location>
        <begin position="241"/>
        <end position="261"/>
    </location>
</feature>
<keyword evidence="3" id="KW-1185">Reference proteome</keyword>
<sequence>MALILAKLAVSIGVVLGLSMLAERAGPRVAGVLAGYPLGTAILLYFIGIEQGIDFASKSAVYAFPGLIATLSFLYAYFLASRRCTQLPVLPQILLCSLCAFAAFLGVSWLFQLTEMSLTQAAIILLVAMFVALILFRKIENESILNRVRLTKSVVLLRAALASLIVLIISGLAAWIGPRWSGLLSGFPVTLYPIMLILHFTYGAGPVHTLIRNFPRGMGALWVYILTVSLGYPVMGLELGTLAAFGIATVYLVSYSTFVWMRRKSVQASG</sequence>
<feature type="transmembrane region" description="Helical" evidence="1">
    <location>
        <begin position="60"/>
        <end position="80"/>
    </location>
</feature>
<keyword evidence="1" id="KW-0812">Transmembrane</keyword>
<feature type="transmembrane region" description="Helical" evidence="1">
    <location>
        <begin position="6"/>
        <end position="22"/>
    </location>
</feature>
<feature type="transmembrane region" description="Helical" evidence="1">
    <location>
        <begin position="92"/>
        <end position="111"/>
    </location>
</feature>
<feature type="transmembrane region" description="Helical" evidence="1">
    <location>
        <begin position="117"/>
        <end position="136"/>
    </location>
</feature>
<dbReference type="EMBL" id="NXGX01000002">
    <property type="protein sequence ID" value="PKR59330.1"/>
    <property type="molecule type" value="Genomic_DNA"/>
</dbReference>
<dbReference type="Proteomes" id="UP000233332">
    <property type="component" value="Unassembled WGS sequence"/>
</dbReference>
<evidence type="ECO:0000313" key="2">
    <source>
        <dbReference type="EMBL" id="PKR59330.1"/>
    </source>
</evidence>
<organism evidence="2 3">
    <name type="scientific">Thalassospira lohafexi</name>
    <dbReference type="NCBI Taxonomy" id="744227"/>
    <lineage>
        <taxon>Bacteria</taxon>
        <taxon>Pseudomonadati</taxon>
        <taxon>Pseudomonadota</taxon>
        <taxon>Alphaproteobacteria</taxon>
        <taxon>Rhodospirillales</taxon>
        <taxon>Thalassospiraceae</taxon>
        <taxon>Thalassospira</taxon>
    </lineage>
</organism>
<feature type="transmembrane region" description="Helical" evidence="1">
    <location>
        <begin position="183"/>
        <end position="205"/>
    </location>
</feature>
<proteinExistence type="predicted"/>
<evidence type="ECO:0000313" key="3">
    <source>
        <dbReference type="Proteomes" id="UP000233332"/>
    </source>
</evidence>
<dbReference type="AlphaFoldDB" id="A0A2N3L9D2"/>
<feature type="transmembrane region" description="Helical" evidence="1">
    <location>
        <begin position="29"/>
        <end position="48"/>
    </location>
</feature>
<keyword evidence="1" id="KW-0472">Membrane</keyword>
<gene>
    <name evidence="2" type="ORF">COO92_04615</name>
</gene>
<name>A0A2N3L9D2_9PROT</name>
<feature type="transmembrane region" description="Helical" evidence="1">
    <location>
        <begin position="217"/>
        <end position="235"/>
    </location>
</feature>
<protein>
    <submittedName>
        <fullName evidence="2">Uncharacterized protein</fullName>
    </submittedName>
</protein>
<comment type="caution">
    <text evidence="2">The sequence shown here is derived from an EMBL/GenBank/DDBJ whole genome shotgun (WGS) entry which is preliminary data.</text>
</comment>
<feature type="transmembrane region" description="Helical" evidence="1">
    <location>
        <begin position="156"/>
        <end position="177"/>
    </location>
</feature>
<reference evidence="2 3" key="1">
    <citation type="submission" date="2017-09" db="EMBL/GenBank/DDBJ databases">
        <title>Biodiversity and function of Thalassospira species in the particle-attached aromatic-hydrocarbon-degrading consortia from the surface seawater of the China South Sea.</title>
        <authorList>
            <person name="Dong C."/>
            <person name="Lai Q."/>
            <person name="Shao Z."/>
        </authorList>
    </citation>
    <scope>NUCLEOTIDE SEQUENCE [LARGE SCALE GENOMIC DNA]</scope>
    <source>
        <strain evidence="2 3">139Z-12</strain>
    </source>
</reference>
<accession>A0A2N3L9D2</accession>
<dbReference type="RefSeq" id="WP_101300307.1">
    <property type="nucleotide sequence ID" value="NZ_NXGX01000002.1"/>
</dbReference>
<keyword evidence="1" id="KW-1133">Transmembrane helix</keyword>
<evidence type="ECO:0000256" key="1">
    <source>
        <dbReference type="SAM" id="Phobius"/>
    </source>
</evidence>